<keyword evidence="2" id="KW-0269">Exonuclease</keyword>
<dbReference type="Pfam" id="PF16473">
    <property type="entry name" value="Rv2179c-like"/>
    <property type="match status" value="1"/>
</dbReference>
<evidence type="ECO:0000259" key="1">
    <source>
        <dbReference type="Pfam" id="PF16473"/>
    </source>
</evidence>
<organism evidence="2 3">
    <name type="scientific">Escherichia phage vB_EcoM_112</name>
    <dbReference type="NCBI Taxonomy" id="1495285"/>
    <lineage>
        <taxon>Viruses</taxon>
        <taxon>Duplodnaviria</taxon>
        <taxon>Heunggongvirae</taxon>
        <taxon>Uroviricota</taxon>
        <taxon>Caudoviricetes</taxon>
        <taxon>Pantevenvirales</taxon>
        <taxon>Straboviridae</taxon>
        <taxon>Tevenvirinae</taxon>
        <taxon>Tequatrovirus</taxon>
        <taxon>Tequatrovirus e112</taxon>
    </lineage>
</organism>
<dbReference type="GO" id="GO:0004527">
    <property type="term" value="F:exonuclease activity"/>
    <property type="evidence" value="ECO:0007669"/>
    <property type="project" value="UniProtKB-KW"/>
</dbReference>
<keyword evidence="2" id="KW-0540">Nuclease</keyword>
<keyword evidence="2" id="KW-0378">Hydrolase</keyword>
<dbReference type="SUPFAM" id="SSF53098">
    <property type="entry name" value="Ribonuclease H-like"/>
    <property type="match status" value="1"/>
</dbReference>
<dbReference type="RefSeq" id="YP_009030899.1">
    <property type="nucleotide sequence ID" value="NC_024125.2"/>
</dbReference>
<evidence type="ECO:0000313" key="2">
    <source>
        <dbReference type="EMBL" id="AHY83492.1"/>
    </source>
</evidence>
<name>A0A023ZV19_9CAUD</name>
<evidence type="ECO:0000313" key="3">
    <source>
        <dbReference type="Proteomes" id="UP000024439"/>
    </source>
</evidence>
<dbReference type="InterPro" id="IPR033390">
    <property type="entry name" value="Rv2179c-like"/>
</dbReference>
<dbReference type="EMBL" id="KJ668714">
    <property type="protein sequence ID" value="AHY83492.1"/>
    <property type="molecule type" value="Genomic_DNA"/>
</dbReference>
<dbReference type="GeneID" id="19485443"/>
<accession>A0A023ZV19</accession>
<dbReference type="Proteomes" id="UP000024439">
    <property type="component" value="Segment"/>
</dbReference>
<sequence>MFDFIIDFETMGSGEKAAVIDLAVIAFDPNPEVVETFDELVSRGIKIKFDLKSQKGHRLFTKSTIEWWKNQSPEARKNIAPSDEDVSTIDGIAKFNDYINAHNIDPWKSQGWCRGMSFDFPILVDLIRDIQRFNGVSENELDTFKLEPCKFWNQRDIRTRIEALLLVRDMTTCPLPKGALDGFVAHDSIHDCAKDILMMKYALRYAMGLEDAPSEEECDPLSLPTKR</sequence>
<dbReference type="KEGG" id="vg:19485443"/>
<reference evidence="2 3" key="1">
    <citation type="submission" date="2014-10" db="EMBL/GenBank/DDBJ databases">
        <title>Complete genome sequence of e11/2, a T-even type bacteriophage specific for E. coli O157:H7.</title>
        <authorList>
            <person name="Coffey B."/>
            <person name="Ross P."/>
            <person name="O'Flynn G."/>
            <person name="O'Sullivan O."/>
            <person name="Casey A."/>
            <person name="Callanan M."/>
            <person name="Coffey A."/>
            <person name="McAuliffe O."/>
        </authorList>
    </citation>
    <scope>NUCLEOTIDE SEQUENCE [LARGE SCALE GENOMIC DNA]</scope>
</reference>
<keyword evidence="3" id="KW-1185">Reference proteome</keyword>
<protein>
    <submittedName>
        <fullName evidence="2">Exonuclease A</fullName>
    </submittedName>
</protein>
<dbReference type="InterPro" id="IPR012337">
    <property type="entry name" value="RNaseH-like_sf"/>
</dbReference>
<feature type="domain" description="3'-5' exoribonuclease Rv2179c-like" evidence="1">
    <location>
        <begin position="4"/>
        <end position="164"/>
    </location>
</feature>
<gene>
    <name evidence="2" type="ORF">e112_015</name>
</gene>
<proteinExistence type="predicted"/>